<comment type="caution">
    <text evidence="2">The sequence shown here is derived from an EMBL/GenBank/DDBJ whole genome shotgun (WGS) entry which is preliminary data.</text>
</comment>
<keyword evidence="3" id="KW-1185">Reference proteome</keyword>
<dbReference type="PIRSF" id="PIRSF006402">
    <property type="entry name" value="UCP006402_thioredoxin"/>
    <property type="match status" value="1"/>
</dbReference>
<dbReference type="PANTHER" id="PTHR42899:SF1">
    <property type="entry name" value="SPERMATOGENESIS-ASSOCIATED PROTEIN 20"/>
    <property type="match status" value="1"/>
</dbReference>
<dbReference type="OrthoDB" id="28016at2157"/>
<dbReference type="AlphaFoldDB" id="A0A830GVH3"/>
<evidence type="ECO:0000313" key="3">
    <source>
        <dbReference type="Proteomes" id="UP000610960"/>
    </source>
</evidence>
<dbReference type="PANTHER" id="PTHR42899">
    <property type="entry name" value="SPERMATOGENESIS-ASSOCIATED PROTEIN 20"/>
    <property type="match status" value="1"/>
</dbReference>
<name>A0A830GVH3_9CREN</name>
<sequence length="667" mass="73130">MDRMACLTGSGSPYLLKAAGSPVNWWGWCSEAFELARSENRPILVDVGASWCHWCNVMDESTYDDPEVARIINEFFVPIKVDRDERPDIDKILQGIASSLSGQAGWPLTVFLTPSGEAIFAGTYFPPRDSMGLPGMPRVLEAVLKAYRDGNGGVPISGVQTEKNDVDRVDLSAINGVLLRIMDMYDEEHGGFGSFPKFPQVTFHSLLLYRGFYSNSSFIDAAVHTLEAMGRGGIHDQLGGGFHRYSVDDAWLVPHFEKLLIDNAELSMNYVEAFAATGNKYLRSVAVDTLEYINSVLGDDEGGYYSSQGADSGGEEGGYYKWSIEELASILTQEELQAVYEHFGLDRFPSGEKAVLHVSNDASVEGLNVLRTAIDKMRTAREGREKPPIDRTIYAHSTAAAAIAGLAAGDYVDPAFADRALIAVDFLASRLMDDGLVRRGYRNGKRLGPGYLDDQAYTMLALLSAFQRTGDRKYLELAVACGRGLRMFMSDGGPLYSIQDGGGSLRVLIDPLGDSPNWSPASIAVIAMDVLSRIIGGSPSPDAEEAIKALYGEALRFGPFAASFFIAMGDHFLDPPRVVIVGNDDKKFEELHGTALMTFRPGKLVIPIRGDSLDDLVVDESVKAMIRRGRTAAYVCAYSQCSMPIEDPIKLRQLIVDFARDKYMFLY</sequence>
<feature type="domain" description="Spermatogenesis-associated protein 20-like TRX" evidence="1">
    <location>
        <begin position="7"/>
        <end position="151"/>
    </location>
</feature>
<dbReference type="InterPro" id="IPR036249">
    <property type="entry name" value="Thioredoxin-like_sf"/>
</dbReference>
<dbReference type="InterPro" id="IPR024705">
    <property type="entry name" value="Ssp411"/>
</dbReference>
<evidence type="ECO:0000259" key="1">
    <source>
        <dbReference type="Pfam" id="PF03190"/>
    </source>
</evidence>
<dbReference type="InterPro" id="IPR004879">
    <property type="entry name" value="Ssp411-like_TRX"/>
</dbReference>
<dbReference type="SUPFAM" id="SSF52833">
    <property type="entry name" value="Thioredoxin-like"/>
    <property type="match status" value="1"/>
</dbReference>
<dbReference type="GO" id="GO:0005975">
    <property type="term" value="P:carbohydrate metabolic process"/>
    <property type="evidence" value="ECO:0007669"/>
    <property type="project" value="InterPro"/>
</dbReference>
<protein>
    <submittedName>
        <fullName evidence="2">Thioredoxin domain-containing protein</fullName>
    </submittedName>
</protein>
<evidence type="ECO:0000313" key="2">
    <source>
        <dbReference type="EMBL" id="GGP22223.1"/>
    </source>
</evidence>
<dbReference type="SUPFAM" id="SSF48208">
    <property type="entry name" value="Six-hairpin glycosidases"/>
    <property type="match status" value="1"/>
</dbReference>
<proteinExistence type="predicted"/>
<dbReference type="InterPro" id="IPR008928">
    <property type="entry name" value="6-hairpin_glycosidase_sf"/>
</dbReference>
<dbReference type="Proteomes" id="UP000610960">
    <property type="component" value="Unassembled WGS sequence"/>
</dbReference>
<dbReference type="Gene3D" id="1.50.10.10">
    <property type="match status" value="1"/>
</dbReference>
<reference evidence="2" key="1">
    <citation type="journal article" date="2014" name="Int. J. Syst. Evol. Microbiol.">
        <title>Complete genome sequence of Corynebacterium casei LMG S-19264T (=DSM 44701T), isolated from a smear-ripened cheese.</title>
        <authorList>
            <consortium name="US DOE Joint Genome Institute (JGI-PGF)"/>
            <person name="Walter F."/>
            <person name="Albersmeier A."/>
            <person name="Kalinowski J."/>
            <person name="Ruckert C."/>
        </authorList>
    </citation>
    <scope>NUCLEOTIDE SEQUENCE</scope>
    <source>
        <strain evidence="2">JCM 10088</strain>
    </source>
</reference>
<dbReference type="CDD" id="cd02955">
    <property type="entry name" value="SSP411"/>
    <property type="match status" value="1"/>
</dbReference>
<reference evidence="2" key="2">
    <citation type="submission" date="2020-09" db="EMBL/GenBank/DDBJ databases">
        <authorList>
            <person name="Sun Q."/>
            <person name="Ohkuma M."/>
        </authorList>
    </citation>
    <scope>NUCLEOTIDE SEQUENCE</scope>
    <source>
        <strain evidence="2">JCM 10088</strain>
    </source>
</reference>
<dbReference type="InterPro" id="IPR012341">
    <property type="entry name" value="6hp_glycosidase-like_sf"/>
</dbReference>
<dbReference type="EMBL" id="BMNL01000004">
    <property type="protein sequence ID" value="GGP22223.1"/>
    <property type="molecule type" value="Genomic_DNA"/>
</dbReference>
<dbReference type="RefSeq" id="WP_188597018.1">
    <property type="nucleotide sequence ID" value="NZ_BMNL01000004.1"/>
</dbReference>
<dbReference type="Gene3D" id="3.40.30.10">
    <property type="entry name" value="Glutaredoxin"/>
    <property type="match status" value="1"/>
</dbReference>
<accession>A0A830GVH3</accession>
<dbReference type="Pfam" id="PF03190">
    <property type="entry name" value="Thioredox_DsbH"/>
    <property type="match status" value="1"/>
</dbReference>
<gene>
    <name evidence="2" type="ORF">GCM10007981_17420</name>
</gene>
<organism evidence="2 3">
    <name type="scientific">Thermocladium modestius</name>
    <dbReference type="NCBI Taxonomy" id="62609"/>
    <lineage>
        <taxon>Archaea</taxon>
        <taxon>Thermoproteota</taxon>
        <taxon>Thermoprotei</taxon>
        <taxon>Thermoproteales</taxon>
        <taxon>Thermoproteaceae</taxon>
        <taxon>Thermocladium</taxon>
    </lineage>
</organism>